<dbReference type="InterPro" id="IPR002725">
    <property type="entry name" value="YgjP-like_metallopeptidase"/>
</dbReference>
<dbReference type="InterPro" id="IPR053136">
    <property type="entry name" value="UTP_pyrophosphatase-like"/>
</dbReference>
<organism evidence="2 3">
    <name type="scientific">Cetobacterium somerae ATCC BAA-474</name>
    <dbReference type="NCBI Taxonomy" id="1319815"/>
    <lineage>
        <taxon>Bacteria</taxon>
        <taxon>Fusobacteriati</taxon>
        <taxon>Fusobacteriota</taxon>
        <taxon>Fusobacteriia</taxon>
        <taxon>Fusobacteriales</taxon>
        <taxon>Fusobacteriaceae</taxon>
        <taxon>Cetobacterium</taxon>
    </lineage>
</organism>
<dbReference type="Pfam" id="PF01863">
    <property type="entry name" value="YgjP-like"/>
    <property type="match status" value="1"/>
</dbReference>
<dbReference type="PATRIC" id="fig|1319815.3.peg.416"/>
<dbReference type="EMBL" id="AXZF01000015">
    <property type="protein sequence ID" value="ERT69740.1"/>
    <property type="molecule type" value="Genomic_DNA"/>
</dbReference>
<dbReference type="eggNOG" id="COG1451">
    <property type="taxonomic scope" value="Bacteria"/>
</dbReference>
<protein>
    <recommendedName>
        <fullName evidence="1">YgjP-like metallopeptidase domain-containing protein</fullName>
    </recommendedName>
</protein>
<dbReference type="CDD" id="cd07344">
    <property type="entry name" value="M48_yhfN_like"/>
    <property type="match status" value="1"/>
</dbReference>
<evidence type="ECO:0000313" key="2">
    <source>
        <dbReference type="EMBL" id="ERT69740.1"/>
    </source>
</evidence>
<gene>
    <name evidence="2" type="ORF">HMPREF0202_00432</name>
</gene>
<dbReference type="STRING" id="1319815.HMPREF0202_00432"/>
<name>U7VE02_9FUSO</name>
<dbReference type="Proteomes" id="UP000017081">
    <property type="component" value="Unassembled WGS sequence"/>
</dbReference>
<dbReference type="Gene3D" id="3.30.2010.10">
    <property type="entry name" value="Metalloproteases ('zincins'), catalytic domain"/>
    <property type="match status" value="1"/>
</dbReference>
<sequence length="220" mass="26845">MDIKIIRKVIKNPNIKVRPTGEIVLTVPLETSDEYIEKLLVKREGWIKEQLEFFKKNFVVAKEKNYISGDSIRYLGRSYRLKVMDSKEEKVTFYRGYIYIHTEKIEDRDCKKLLLETWYRKRCEIIFNEIVQKYVKTLNLSLDKVGIRDMRTRWGSCNYEKRKINLNTKLIEKSKYCIEYVILHELAHLKYPNHGKRFYNYLLTHMPDYEWRKERLEENE</sequence>
<feature type="domain" description="YgjP-like metallopeptidase" evidence="1">
    <location>
        <begin position="11"/>
        <end position="218"/>
    </location>
</feature>
<evidence type="ECO:0000313" key="3">
    <source>
        <dbReference type="Proteomes" id="UP000017081"/>
    </source>
</evidence>
<comment type="caution">
    <text evidence="2">The sequence shown here is derived from an EMBL/GenBank/DDBJ whole genome shotgun (WGS) entry which is preliminary data.</text>
</comment>
<dbReference type="HOGENOM" id="CLU_065947_1_1_0"/>
<accession>U7VE02</accession>
<proteinExistence type="predicted"/>
<dbReference type="PANTHER" id="PTHR30399">
    <property type="entry name" value="UNCHARACTERIZED PROTEIN YGJP"/>
    <property type="match status" value="1"/>
</dbReference>
<keyword evidence="3" id="KW-1185">Reference proteome</keyword>
<reference evidence="2 3" key="1">
    <citation type="submission" date="2013-08" db="EMBL/GenBank/DDBJ databases">
        <authorList>
            <person name="Weinstock G."/>
            <person name="Sodergren E."/>
            <person name="Wylie T."/>
            <person name="Fulton L."/>
            <person name="Fulton R."/>
            <person name="Fronick C."/>
            <person name="O'Laughlin M."/>
            <person name="Godfrey J."/>
            <person name="Miner T."/>
            <person name="Herter B."/>
            <person name="Appelbaum E."/>
            <person name="Cordes M."/>
            <person name="Lek S."/>
            <person name="Wollam A."/>
            <person name="Pepin K.H."/>
            <person name="Palsikar V.B."/>
            <person name="Mitreva M."/>
            <person name="Wilson R.K."/>
        </authorList>
    </citation>
    <scope>NUCLEOTIDE SEQUENCE [LARGE SCALE GENOMIC DNA]</scope>
    <source>
        <strain evidence="2 3">ATCC BAA-474</strain>
    </source>
</reference>
<dbReference type="AlphaFoldDB" id="U7VE02"/>
<dbReference type="PANTHER" id="PTHR30399:SF1">
    <property type="entry name" value="UTP PYROPHOSPHATASE"/>
    <property type="match status" value="1"/>
</dbReference>
<evidence type="ECO:0000259" key="1">
    <source>
        <dbReference type="Pfam" id="PF01863"/>
    </source>
</evidence>
<dbReference type="RefSeq" id="WP_023049980.1">
    <property type="nucleotide sequence ID" value="NZ_CP173065.2"/>
</dbReference>